<dbReference type="PANTHER" id="PTHR46411">
    <property type="entry name" value="FAMILY ATPASE, PUTATIVE-RELATED"/>
    <property type="match status" value="1"/>
</dbReference>
<dbReference type="AlphaFoldDB" id="A0A1C4VGL8"/>
<dbReference type="CDD" id="cd19481">
    <property type="entry name" value="RecA-like_protease"/>
    <property type="match status" value="1"/>
</dbReference>
<gene>
    <name evidence="2" type="ORF">GA0070216_102350</name>
</gene>
<dbReference type="EMBL" id="FMCU01000002">
    <property type="protein sequence ID" value="SCE82929.1"/>
    <property type="molecule type" value="Genomic_DNA"/>
</dbReference>
<evidence type="ECO:0000313" key="3">
    <source>
        <dbReference type="Proteomes" id="UP000198797"/>
    </source>
</evidence>
<reference evidence="3" key="1">
    <citation type="submission" date="2016-06" db="EMBL/GenBank/DDBJ databases">
        <authorList>
            <person name="Varghese N."/>
            <person name="Submissions Spin"/>
        </authorList>
    </citation>
    <scope>NUCLEOTIDE SEQUENCE [LARGE SCALE GENOMIC DNA]</scope>
    <source>
        <strain evidence="3">DSM 44100</strain>
    </source>
</reference>
<dbReference type="SMART" id="SM00382">
    <property type="entry name" value="AAA"/>
    <property type="match status" value="1"/>
</dbReference>
<evidence type="ECO:0000313" key="2">
    <source>
        <dbReference type="EMBL" id="SCE82929.1"/>
    </source>
</evidence>
<protein>
    <submittedName>
        <fullName evidence="2">ATPase family associated with various cellular activities (AAA)</fullName>
    </submittedName>
</protein>
<dbReference type="PANTHER" id="PTHR46411:SF3">
    <property type="entry name" value="AAA+ ATPASE DOMAIN-CONTAINING PROTEIN"/>
    <property type="match status" value="1"/>
</dbReference>
<dbReference type="SUPFAM" id="SSF52540">
    <property type="entry name" value="P-loop containing nucleoside triphosphate hydrolases"/>
    <property type="match status" value="1"/>
</dbReference>
<dbReference type="InterPro" id="IPR003593">
    <property type="entry name" value="AAA+_ATPase"/>
</dbReference>
<dbReference type="Pfam" id="PF00004">
    <property type="entry name" value="AAA"/>
    <property type="match status" value="1"/>
</dbReference>
<evidence type="ECO:0000259" key="1">
    <source>
        <dbReference type="SMART" id="SM00382"/>
    </source>
</evidence>
<dbReference type="InterPro" id="IPR003959">
    <property type="entry name" value="ATPase_AAA_core"/>
</dbReference>
<keyword evidence="3" id="KW-1185">Reference proteome</keyword>
<dbReference type="GO" id="GO:0005524">
    <property type="term" value="F:ATP binding"/>
    <property type="evidence" value="ECO:0007669"/>
    <property type="project" value="InterPro"/>
</dbReference>
<sequence length="615" mass="65698">MPAPRPAARWPGPPPVAGHDDGLAAEVARIHLLLKGEPTPDGPADASTLRRIATGFGLTAFERDVLVASVAGELGLLDRPATFAWCLDALPGGHWDALAADRPLRAARLVELGEGPLPHAPLRADERILHELRGVGRLDERLRPYLVELPPPPTVLPASRRRAARQLCAAWQAGRRPLRVCGPDHADRVDVLAAACATVGRAGHRVTATDLPRAVTDRDAFARLWNREVVLADPVLVVELTGDEPPEASAAVAQLMARLVGDVVVCTPRAVALDGVTPGPTVDRPTRAEQRALWRKLLPGRAEAAAALLAREFDLGHREILDSATPAVPGPTVDPVGLARGLVRERVRRDLDGLAERIDVRAGWDDLVLPAAALAQLRQLTAAAAGRTLLAEQGFAGRTGRGLGVAALFAGPSGTGKTLAAEVVAGVLGLDLHRVDLATVVSKWIGETEKQLRRIFDAAERGGTVLLFDEADALFGRRSEVRDSHDRYANIEVSYLLQRMEQYRGVAVLTTNMRTAIDPAFLRRLRVVVPFGHPGPAERAGLWRRAFPPAIATTDLDLPRLAALDLTGGDIHTVALRAALVAAGEGDPVGMRHVLDAVAAEYAKHDRPADPGLWS</sequence>
<dbReference type="InterPro" id="IPR027417">
    <property type="entry name" value="P-loop_NTPase"/>
</dbReference>
<name>A0A1C4VGL8_9ACTN</name>
<accession>A0A1C4VGL8</accession>
<dbReference type="GO" id="GO:0016887">
    <property type="term" value="F:ATP hydrolysis activity"/>
    <property type="evidence" value="ECO:0007669"/>
    <property type="project" value="InterPro"/>
</dbReference>
<feature type="domain" description="AAA+ ATPase" evidence="1">
    <location>
        <begin position="403"/>
        <end position="535"/>
    </location>
</feature>
<proteinExistence type="predicted"/>
<organism evidence="2 3">
    <name type="scientific">Micromonospora matsumotoense</name>
    <dbReference type="NCBI Taxonomy" id="121616"/>
    <lineage>
        <taxon>Bacteria</taxon>
        <taxon>Bacillati</taxon>
        <taxon>Actinomycetota</taxon>
        <taxon>Actinomycetes</taxon>
        <taxon>Micromonosporales</taxon>
        <taxon>Micromonosporaceae</taxon>
        <taxon>Micromonospora</taxon>
    </lineage>
</organism>
<dbReference type="RefSeq" id="WP_091239913.1">
    <property type="nucleotide sequence ID" value="NZ_FMCU01000002.1"/>
</dbReference>
<dbReference type="STRING" id="121616.GA0070216_102350"/>
<dbReference type="Proteomes" id="UP000198797">
    <property type="component" value="Unassembled WGS sequence"/>
</dbReference>
<dbReference type="Gene3D" id="3.40.50.300">
    <property type="entry name" value="P-loop containing nucleotide triphosphate hydrolases"/>
    <property type="match status" value="1"/>
</dbReference>
<dbReference type="OrthoDB" id="9802352at2"/>